<keyword evidence="2" id="KW-1133">Transmembrane helix</keyword>
<accession>A0ABQ4NQS6</accession>
<dbReference type="EMBL" id="BPFH01000007">
    <property type="protein sequence ID" value="GIT96746.1"/>
    <property type="molecule type" value="Genomic_DNA"/>
</dbReference>
<keyword evidence="2" id="KW-0812">Transmembrane</keyword>
<keyword evidence="4" id="KW-1185">Reference proteome</keyword>
<feature type="compositionally biased region" description="Low complexity" evidence="1">
    <location>
        <begin position="206"/>
        <end position="215"/>
    </location>
</feature>
<dbReference type="Proteomes" id="UP000786693">
    <property type="component" value="Unassembled WGS sequence"/>
</dbReference>
<comment type="caution">
    <text evidence="3">The sequence shown here is derived from an EMBL/GenBank/DDBJ whole genome shotgun (WGS) entry which is preliminary data.</text>
</comment>
<reference evidence="3 4" key="1">
    <citation type="submission" date="2021-05" db="EMBL/GenBank/DDBJ databases">
        <title>Bacteria Genome sequencing.</title>
        <authorList>
            <person name="Takabe Y."/>
            <person name="Nakajima Y."/>
            <person name="Suzuki S."/>
            <person name="Shiozaki T."/>
        </authorList>
    </citation>
    <scope>NUCLEOTIDE SEQUENCE [LARGE SCALE GENOMIC DNA]</scope>
    <source>
        <strain evidence="3 4">AI_62</strain>
    </source>
</reference>
<evidence type="ECO:0000256" key="1">
    <source>
        <dbReference type="SAM" id="MobiDB-lite"/>
    </source>
</evidence>
<feature type="transmembrane region" description="Helical" evidence="2">
    <location>
        <begin position="12"/>
        <end position="38"/>
    </location>
</feature>
<feature type="compositionally biased region" description="Low complexity" evidence="1">
    <location>
        <begin position="170"/>
        <end position="180"/>
    </location>
</feature>
<evidence type="ECO:0000256" key="2">
    <source>
        <dbReference type="SAM" id="Phobius"/>
    </source>
</evidence>
<evidence type="ECO:0008006" key="5">
    <source>
        <dbReference type="Google" id="ProtNLM"/>
    </source>
</evidence>
<name>A0ABQ4NQS6_9RHOB</name>
<organism evidence="3 4">
    <name type="scientific">Jannaschia pagri</name>
    <dbReference type="NCBI Taxonomy" id="2829797"/>
    <lineage>
        <taxon>Bacteria</taxon>
        <taxon>Pseudomonadati</taxon>
        <taxon>Pseudomonadota</taxon>
        <taxon>Alphaproteobacteria</taxon>
        <taxon>Rhodobacterales</taxon>
        <taxon>Roseobacteraceae</taxon>
        <taxon>Jannaschia</taxon>
    </lineage>
</organism>
<protein>
    <recommendedName>
        <fullName evidence="5">NADH-quinone oxidoreductase subunit E</fullName>
    </recommendedName>
</protein>
<feature type="transmembrane region" description="Helical" evidence="2">
    <location>
        <begin position="44"/>
        <end position="66"/>
    </location>
</feature>
<feature type="region of interest" description="Disordered" evidence="1">
    <location>
        <begin position="69"/>
        <end position="128"/>
    </location>
</feature>
<dbReference type="Gene3D" id="1.10.150.20">
    <property type="entry name" value="5' to 3' exonuclease, C-terminal subdomain"/>
    <property type="match status" value="1"/>
</dbReference>
<evidence type="ECO:0000313" key="3">
    <source>
        <dbReference type="EMBL" id="GIT96746.1"/>
    </source>
</evidence>
<feature type="compositionally biased region" description="Basic and acidic residues" evidence="1">
    <location>
        <begin position="224"/>
        <end position="234"/>
    </location>
</feature>
<dbReference type="RefSeq" id="WP_308442989.1">
    <property type="nucleotide sequence ID" value="NZ_BPFH01000007.1"/>
</dbReference>
<feature type="compositionally biased region" description="Pro residues" evidence="1">
    <location>
        <begin position="181"/>
        <end position="192"/>
    </location>
</feature>
<evidence type="ECO:0000313" key="4">
    <source>
        <dbReference type="Proteomes" id="UP000786693"/>
    </source>
</evidence>
<feature type="region of interest" description="Disordered" evidence="1">
    <location>
        <begin position="170"/>
        <end position="234"/>
    </location>
</feature>
<sequence>MDKKIQSIGPMESAATIFVVAGMAGVASFALLMLIGGWTFLQAFFGGFVVFVLLLILLMLTVGRAVPSEASTGTKMAPPQPGPVGAEVDLTKLRPRDVNGASPTRDSIEPMQVSDTSSGPRFAGADERSATVGLVGAGATTRSAEPAPMAAPVEPIPPVETVAPAAAPAVAEPAVEAAPEPAAPEPAAPEPTPVAETPAPTPEPAPAAAAAPQEAGTKPQALDGPREGGADDLKRIKGIGPKLEKLCHSLGFYHFDQIAAWTADEVAWVDQNLEGFKGRVTRDAWVAQATQLASGEETDFSKKVDKGGVY</sequence>
<keyword evidence="2" id="KW-0472">Membrane</keyword>
<proteinExistence type="predicted"/>
<gene>
    <name evidence="3" type="ORF">JANAI62_33690</name>
</gene>